<dbReference type="InterPro" id="IPR000073">
    <property type="entry name" value="AB_hydrolase_1"/>
</dbReference>
<dbReference type="Gene3D" id="3.40.50.1820">
    <property type="entry name" value="alpha/beta hydrolase"/>
    <property type="match status" value="1"/>
</dbReference>
<comment type="caution">
    <text evidence="2">The sequence shown here is derived from an EMBL/GenBank/DDBJ whole genome shotgun (WGS) entry which is preliminary data.</text>
</comment>
<protein>
    <submittedName>
        <fullName evidence="2">Putative hydrolase or acyltransferase of alpha/beta superfamily</fullName>
        <ecNumber evidence="2">2.4.1.-</ecNumber>
    </submittedName>
</protein>
<name>A0A0N0E2X1_9PSED</name>
<evidence type="ECO:0000259" key="1">
    <source>
        <dbReference type="Pfam" id="PF00561"/>
    </source>
</evidence>
<dbReference type="RefSeq" id="WP_054059938.1">
    <property type="nucleotide sequence ID" value="NZ_JSYZ01000015.1"/>
</dbReference>
<keyword evidence="2" id="KW-0328">Glycosyltransferase</keyword>
<dbReference type="PATRIC" id="fig|50340.43.peg.1147"/>
<accession>A0A0N0E2X1</accession>
<dbReference type="InterPro" id="IPR050228">
    <property type="entry name" value="Carboxylesterase_BioH"/>
</dbReference>
<keyword evidence="2" id="KW-0808">Transferase</keyword>
<dbReference type="PANTHER" id="PTHR43194:SF5">
    <property type="entry name" value="PIMELOYL-[ACYL-CARRIER PROTEIN] METHYL ESTER ESTERASE"/>
    <property type="match status" value="1"/>
</dbReference>
<organism evidence="2 3">
    <name type="scientific">Pseudomonas asplenii</name>
    <dbReference type="NCBI Taxonomy" id="53407"/>
    <lineage>
        <taxon>Bacteria</taxon>
        <taxon>Pseudomonadati</taxon>
        <taxon>Pseudomonadota</taxon>
        <taxon>Gammaproteobacteria</taxon>
        <taxon>Pseudomonadales</taxon>
        <taxon>Pseudomonadaceae</taxon>
        <taxon>Pseudomonas</taxon>
    </lineage>
</organism>
<keyword evidence="2" id="KW-0378">Hydrolase</keyword>
<dbReference type="AlphaFoldDB" id="A0A0N0E2X1"/>
<dbReference type="GO" id="GO:0016787">
    <property type="term" value="F:hydrolase activity"/>
    <property type="evidence" value="ECO:0007669"/>
    <property type="project" value="UniProtKB-KW"/>
</dbReference>
<keyword evidence="3" id="KW-1185">Reference proteome</keyword>
<dbReference type="STRING" id="50340.PF66_03846"/>
<feature type="domain" description="AB hydrolase-1" evidence="1">
    <location>
        <begin position="30"/>
        <end position="254"/>
    </location>
</feature>
<dbReference type="EC" id="2.4.1.-" evidence="2"/>
<dbReference type="GO" id="GO:0016757">
    <property type="term" value="F:glycosyltransferase activity"/>
    <property type="evidence" value="ECO:0007669"/>
    <property type="project" value="UniProtKB-KW"/>
</dbReference>
<dbReference type="PANTHER" id="PTHR43194">
    <property type="entry name" value="HYDROLASE ALPHA/BETA FOLD FAMILY"/>
    <property type="match status" value="1"/>
</dbReference>
<dbReference type="InterPro" id="IPR029058">
    <property type="entry name" value="AB_hydrolase_fold"/>
</dbReference>
<keyword evidence="2" id="KW-0012">Acyltransferase</keyword>
<evidence type="ECO:0000313" key="2">
    <source>
        <dbReference type="EMBL" id="KPA89401.1"/>
    </source>
</evidence>
<sequence length="292" mass="32446">MNHGSFVINNLFRHFNIHVERIGDDPCRNTVLMVNGALSTTSSFTRTSKCLAEHFNVLLFDLPFAGRSQAHNPDPGLVTKDDEVQILLALIERFAVNHLVSASWGGISSLLALARNPPTIESSVIMALAPDLNPPMLAYVQRVHELIQVDDKSAIGHLLNDTVGHFLPPRLKTTNHQHLANMASTEYRQARFHIDQVLQLGDGNYLKTLSDIRTPVHFLNGAKDIYTPAEGARQFQRHIPHCSFSVAEDTGHLLDLESRVAADNVHRALLGFLLKKEQIGLRHSAQVQTDQA</sequence>
<evidence type="ECO:0000313" key="3">
    <source>
        <dbReference type="Proteomes" id="UP000037931"/>
    </source>
</evidence>
<dbReference type="Proteomes" id="UP000037931">
    <property type="component" value="Unassembled WGS sequence"/>
</dbReference>
<proteinExistence type="predicted"/>
<dbReference type="OrthoDB" id="6984192at2"/>
<reference evidence="2 3" key="1">
    <citation type="journal article" date="2015" name="PLoS ONE">
        <title>Rice-Infecting Pseudomonas Genomes Are Highly Accessorized and Harbor Multiple Putative Virulence Mechanisms to Cause Sheath Brown Rot.</title>
        <authorList>
            <person name="Quibod I.L."/>
            <person name="Grande G."/>
            <person name="Oreiro E.G."/>
            <person name="Borja F.N."/>
            <person name="Dossa G.S."/>
            <person name="Mauleon R."/>
            <person name="Cruz C.V."/>
            <person name="Oliva R."/>
        </authorList>
    </citation>
    <scope>NUCLEOTIDE SEQUENCE [LARGE SCALE GENOMIC DNA]</scope>
    <source>
        <strain evidence="2 3">IRRI 6609</strain>
    </source>
</reference>
<dbReference type="GO" id="GO:0016746">
    <property type="term" value="F:acyltransferase activity"/>
    <property type="evidence" value="ECO:0007669"/>
    <property type="project" value="UniProtKB-KW"/>
</dbReference>
<dbReference type="Pfam" id="PF00561">
    <property type="entry name" value="Abhydrolase_1"/>
    <property type="match status" value="1"/>
</dbReference>
<dbReference type="SUPFAM" id="SSF53474">
    <property type="entry name" value="alpha/beta-Hydrolases"/>
    <property type="match status" value="1"/>
</dbReference>
<dbReference type="EMBL" id="JSYZ01000015">
    <property type="protein sequence ID" value="KPA89401.1"/>
    <property type="molecule type" value="Genomic_DNA"/>
</dbReference>
<gene>
    <name evidence="2" type="ORF">PF66_03846</name>
</gene>